<reference evidence="5 6" key="1">
    <citation type="submission" date="2017-12" db="EMBL/GenBank/DDBJ databases">
        <title>Phylogenetic diversity of female urinary microbiome.</title>
        <authorList>
            <person name="Thomas-White K."/>
            <person name="Wolfe A.J."/>
        </authorList>
    </citation>
    <scope>NUCLEOTIDE SEQUENCE [LARGE SCALE GENOMIC DNA]</scope>
    <source>
        <strain evidence="5 6">UMB0112</strain>
    </source>
</reference>
<keyword evidence="3" id="KW-1278">Translocase</keyword>
<sequence length="245" mass="29195">MRFEIPKESDKFEVIDSEFEAELKALKKFEIKDSYIEFDNLVIFINSNDNFEILKSLKEFGYDILSDLSGIDFIDEKEAICVFYQLLSTKLKKRMRVKCFVKNGEFLQSVTKLFKSANWSERELYDMFGVLIKNHPNLKRILMPDDWFGYPLLKSYPLQGDEKAKWYEIDKIFGRENRDKFKEENRDSAFVDSKDYFNFAKLYHESEYGNPPSDKASMQEYQEDDGVPLVKKAKMQKFKTIKKRR</sequence>
<name>A0A2I1N8M2_9BACT</name>
<dbReference type="NCBIfam" id="NF006304">
    <property type="entry name" value="PRK08491.1"/>
    <property type="match status" value="1"/>
</dbReference>
<dbReference type="RefSeq" id="WP_101637636.1">
    <property type="nucleotide sequence ID" value="NZ_CP050963.1"/>
</dbReference>
<comment type="caution">
    <text evidence="5">The sequence shown here is derived from an EMBL/GenBank/DDBJ whole genome shotgun (WGS) entry which is preliminary data.</text>
</comment>
<comment type="similarity">
    <text evidence="1 3">Belongs to the complex I 30 kDa subunit family.</text>
</comment>
<keyword evidence="3" id="KW-0520">NAD</keyword>
<accession>A0A2I1N8M2</accession>
<evidence type="ECO:0000313" key="6">
    <source>
        <dbReference type="Proteomes" id="UP000234639"/>
    </source>
</evidence>
<dbReference type="NCBIfam" id="TIGR01961">
    <property type="entry name" value="NuoC_fam"/>
    <property type="match status" value="1"/>
</dbReference>
<evidence type="ECO:0000256" key="3">
    <source>
        <dbReference type="RuleBase" id="RU003456"/>
    </source>
</evidence>
<evidence type="ECO:0000256" key="1">
    <source>
        <dbReference type="ARBA" id="ARBA00007569"/>
    </source>
</evidence>
<gene>
    <name evidence="5" type="ORF">CYJ41_07535</name>
</gene>
<dbReference type="Gene3D" id="3.30.460.80">
    <property type="entry name" value="NADH:ubiquinone oxidoreductase, 30kDa subunit"/>
    <property type="match status" value="1"/>
</dbReference>
<dbReference type="PANTHER" id="PTHR10884">
    <property type="entry name" value="NADH DEHYDROGENASE UBIQUINONE IRON-SULFUR PROTEIN 3"/>
    <property type="match status" value="1"/>
</dbReference>
<dbReference type="Pfam" id="PF00329">
    <property type="entry name" value="Complex1_30kDa"/>
    <property type="match status" value="1"/>
</dbReference>
<dbReference type="PANTHER" id="PTHR10884:SF14">
    <property type="entry name" value="NADH DEHYDROGENASE [UBIQUINONE] IRON-SULFUR PROTEIN 3, MITOCHONDRIAL"/>
    <property type="match status" value="1"/>
</dbReference>
<dbReference type="EC" id="7.1.1.-" evidence="4"/>
<keyword evidence="4" id="KW-0874">Quinone</keyword>
<dbReference type="PROSITE" id="PS00542">
    <property type="entry name" value="COMPLEX1_30K"/>
    <property type="match status" value="1"/>
</dbReference>
<organism evidence="5 6">
    <name type="scientific">Campylobacter ureolyticus</name>
    <dbReference type="NCBI Taxonomy" id="827"/>
    <lineage>
        <taxon>Bacteria</taxon>
        <taxon>Pseudomonadati</taxon>
        <taxon>Campylobacterota</taxon>
        <taxon>Epsilonproteobacteria</taxon>
        <taxon>Campylobacterales</taxon>
        <taxon>Campylobacteraceae</taxon>
        <taxon>Campylobacter</taxon>
    </lineage>
</organism>
<evidence type="ECO:0000256" key="2">
    <source>
        <dbReference type="ARBA" id="ARBA00022448"/>
    </source>
</evidence>
<dbReference type="EMBL" id="PKHU01000007">
    <property type="protein sequence ID" value="PKZ28722.1"/>
    <property type="molecule type" value="Genomic_DNA"/>
</dbReference>
<comment type="function">
    <text evidence="4">NDH-1 shuttles electrons from NADH, via FMN and iron-sulfur (Fe-S) centers, to quinones in the respiratory chain.</text>
</comment>
<dbReference type="InterPro" id="IPR020396">
    <property type="entry name" value="NADH_UbQ_OxRdtase_CS"/>
</dbReference>
<comment type="catalytic activity">
    <reaction evidence="4">
        <text>a quinone + NADH + 5 H(+)(in) = a quinol + NAD(+) + 4 H(+)(out)</text>
        <dbReference type="Rhea" id="RHEA:57888"/>
        <dbReference type="ChEBI" id="CHEBI:15378"/>
        <dbReference type="ChEBI" id="CHEBI:24646"/>
        <dbReference type="ChEBI" id="CHEBI:57540"/>
        <dbReference type="ChEBI" id="CHEBI:57945"/>
        <dbReference type="ChEBI" id="CHEBI:132124"/>
    </reaction>
</comment>
<proteinExistence type="inferred from homology"/>
<evidence type="ECO:0000313" key="5">
    <source>
        <dbReference type="EMBL" id="PKZ28722.1"/>
    </source>
</evidence>
<dbReference type="SUPFAM" id="SSF143243">
    <property type="entry name" value="Nqo5-like"/>
    <property type="match status" value="1"/>
</dbReference>
<dbReference type="GO" id="GO:0016651">
    <property type="term" value="F:oxidoreductase activity, acting on NAD(P)H"/>
    <property type="evidence" value="ECO:0007669"/>
    <property type="project" value="InterPro"/>
</dbReference>
<dbReference type="InterPro" id="IPR001268">
    <property type="entry name" value="NADH_UbQ_OxRdtase_30kDa_su"/>
</dbReference>
<dbReference type="GO" id="GO:0048038">
    <property type="term" value="F:quinone binding"/>
    <property type="evidence" value="ECO:0007669"/>
    <property type="project" value="UniProtKB-KW"/>
</dbReference>
<dbReference type="InterPro" id="IPR037232">
    <property type="entry name" value="NADH_quin_OxRdtase_su_C/D-like"/>
</dbReference>
<dbReference type="InterPro" id="IPR010218">
    <property type="entry name" value="NADH_DH_suC"/>
</dbReference>
<keyword evidence="2 3" id="KW-0813">Transport</keyword>
<dbReference type="GO" id="GO:0008137">
    <property type="term" value="F:NADH dehydrogenase (ubiquinone) activity"/>
    <property type="evidence" value="ECO:0007669"/>
    <property type="project" value="InterPro"/>
</dbReference>
<protein>
    <recommendedName>
        <fullName evidence="4">NADH-quinone oxidoreductase</fullName>
        <ecNumber evidence="4">7.1.1.-</ecNumber>
    </recommendedName>
</protein>
<evidence type="ECO:0000256" key="4">
    <source>
        <dbReference type="RuleBase" id="RU003582"/>
    </source>
</evidence>
<dbReference type="Proteomes" id="UP000234639">
    <property type="component" value="Unassembled WGS sequence"/>
</dbReference>
<dbReference type="AlphaFoldDB" id="A0A2I1N8M2"/>